<keyword evidence="1" id="KW-0539">Nucleus</keyword>
<feature type="coiled-coil region" evidence="2">
    <location>
        <begin position="692"/>
        <end position="720"/>
    </location>
</feature>
<feature type="region of interest" description="Disordered" evidence="3">
    <location>
        <begin position="158"/>
        <end position="179"/>
    </location>
</feature>
<sequence length="1055" mass="121748">MDKSKSRVEYCYLRSTIQTEEEADNFVNLFSGKTNTNWIPHDLHQRPKQIHEKYIFYKTWLCYRTWQKKEKFAFRDDHCKAKITIFLKKPDVSRNDEYMHYEPSRPCVIEIYGEHSHDLTCHDVLPMKGMTEEVKKLFFKYFDNGLSASSAKKKYELNHKQKTSNNKNSSKSKPSFSPTIRQTQHLYNHWKDLKNSTKTTENGTNGQIKPVSFKDFLNAVPKREIMHSVNTFPEETEDNTSQNIQLPLMFISIGIVGVVPTDTAPLLYKLKHGVGGEFLSELVSPRIYSIRIDSTTPLIIQDPAENSQTSSEYITSDILNIPILNVKTEPMDIDEENAASSSVETISLNTGDPDPVCSNTVDAISSNNLDVQSSQMPFIVDAFSCEGSSKDNDVKPNISEYSSQESIEDDTKPNIRTGNGFFPLVFRLAGSIAESSNSRSLIYTLKQGANGLLVTKNSMPQIFSVQMNSATDVTFKFKDSSILKAQGSLKFHMKITPDLGKSKDNFNAPITPVILHVSSMNNCFPAVNNNFPPTNKSAIAELTGPYTEIKNYRKSGDFLRNNNYTVVSTSKNGSELVQDDDFRFLLSLLPLLKKLPQSAKVNLRTKIKEVIVDFFKEREVQFDKTFLYGRKKLNENNQLNKQTGLTVSTLASQTDNAKGKRKEAATQRKRRLEKGKRKETAPQRKLRLEKGIETATQRSIRLEKEKQKRQEKLATETEEEKRLRLDKRHLRLQDESQEMRKARLLADRQRHALRITNETQARRELRLQDLRRRQALRIASETKEQRETRLEDLRRRRALRIANETPEQREARLLADRQRHALSTTNGSQEQRELRLQDLRPRQAPRIANETQEQRETGLLADRQRPALSLTNVTQEQLELRLQDLPRRQELIIANETQEQRETLLADHQILALSITNETQEQHVLRLQDLRLRQALSITNETREQRELRLQDLRRRQALRIANETQELRQTGLLADHQIHALSLTNETQDPNVQSFNRPRYKTYNRKIHALSITNETQEQRELRLQALKIANETQEQRETGLLADPLKYALAIIE</sequence>
<accession>A0AAV4WS19</accession>
<dbReference type="Pfam" id="PF21107">
    <property type="entry name" value="STPRs"/>
    <property type="match status" value="1"/>
</dbReference>
<evidence type="ECO:0000259" key="4">
    <source>
        <dbReference type="PROSITE" id="PS51031"/>
    </source>
</evidence>
<gene>
    <name evidence="5" type="primary">AVEN_24948_1</name>
    <name evidence="5" type="ORF">CDAR_169192</name>
</gene>
<feature type="region of interest" description="Disordered" evidence="3">
    <location>
        <begin position="644"/>
        <end position="692"/>
    </location>
</feature>
<evidence type="ECO:0000313" key="6">
    <source>
        <dbReference type="Proteomes" id="UP001054837"/>
    </source>
</evidence>
<feature type="compositionally biased region" description="Basic and acidic residues" evidence="3">
    <location>
        <begin position="676"/>
        <end position="692"/>
    </location>
</feature>
<dbReference type="Proteomes" id="UP001054837">
    <property type="component" value="Unassembled WGS sequence"/>
</dbReference>
<organism evidence="5 6">
    <name type="scientific">Caerostris darwini</name>
    <dbReference type="NCBI Taxonomy" id="1538125"/>
    <lineage>
        <taxon>Eukaryota</taxon>
        <taxon>Metazoa</taxon>
        <taxon>Ecdysozoa</taxon>
        <taxon>Arthropoda</taxon>
        <taxon>Chelicerata</taxon>
        <taxon>Arachnida</taxon>
        <taxon>Araneae</taxon>
        <taxon>Araneomorphae</taxon>
        <taxon>Entelegynae</taxon>
        <taxon>Araneoidea</taxon>
        <taxon>Araneidae</taxon>
        <taxon>Caerostris</taxon>
    </lineage>
</organism>
<keyword evidence="2" id="KW-0175">Coiled coil</keyword>
<dbReference type="InterPro" id="IPR048998">
    <property type="entry name" value="STPR"/>
</dbReference>
<dbReference type="PANTHER" id="PTHR35385">
    <property type="entry name" value="PROTEIN B, PUTATIVE-RELATED-RELATED"/>
    <property type="match status" value="1"/>
</dbReference>
<evidence type="ECO:0000256" key="2">
    <source>
        <dbReference type="SAM" id="Coils"/>
    </source>
</evidence>
<proteinExistence type="predicted"/>
<feature type="domain" description="BESS" evidence="4">
    <location>
        <begin position="578"/>
        <end position="617"/>
    </location>
</feature>
<reference evidence="5 6" key="1">
    <citation type="submission" date="2021-06" db="EMBL/GenBank/DDBJ databases">
        <title>Caerostris darwini draft genome.</title>
        <authorList>
            <person name="Kono N."/>
            <person name="Arakawa K."/>
        </authorList>
    </citation>
    <scope>NUCLEOTIDE SEQUENCE [LARGE SCALE GENOMIC DNA]</scope>
</reference>
<feature type="compositionally biased region" description="Polar residues" evidence="3">
    <location>
        <begin position="644"/>
        <end position="656"/>
    </location>
</feature>
<protein>
    <recommendedName>
        <fullName evidence="4">BESS domain-containing protein</fullName>
    </recommendedName>
</protein>
<comment type="caution">
    <text evidence="5">The sequence shown here is derived from an EMBL/GenBank/DDBJ whole genome shotgun (WGS) entry which is preliminary data.</text>
</comment>
<comment type="subcellular location">
    <subcellularLocation>
        <location evidence="1">Nucleus</location>
    </subcellularLocation>
</comment>
<dbReference type="AlphaFoldDB" id="A0AAV4WS19"/>
<dbReference type="GO" id="GO:0005634">
    <property type="term" value="C:nucleus"/>
    <property type="evidence" value="ECO:0007669"/>
    <property type="project" value="UniProtKB-SubCell"/>
</dbReference>
<feature type="compositionally biased region" description="Low complexity" evidence="3">
    <location>
        <begin position="163"/>
        <end position="177"/>
    </location>
</feature>
<dbReference type="InterPro" id="IPR004210">
    <property type="entry name" value="BESS_motif"/>
</dbReference>
<dbReference type="EMBL" id="BPLQ01014939">
    <property type="protein sequence ID" value="GIY84614.1"/>
    <property type="molecule type" value="Genomic_DNA"/>
</dbReference>
<evidence type="ECO:0000313" key="5">
    <source>
        <dbReference type="EMBL" id="GIY84614.1"/>
    </source>
</evidence>
<dbReference type="PROSITE" id="PS51031">
    <property type="entry name" value="BESS"/>
    <property type="match status" value="1"/>
</dbReference>
<dbReference type="GO" id="GO:0003677">
    <property type="term" value="F:DNA binding"/>
    <property type="evidence" value="ECO:0007669"/>
    <property type="project" value="InterPro"/>
</dbReference>
<name>A0AAV4WS19_9ARAC</name>
<evidence type="ECO:0000256" key="1">
    <source>
        <dbReference type="PROSITE-ProRule" id="PRU00371"/>
    </source>
</evidence>
<evidence type="ECO:0000256" key="3">
    <source>
        <dbReference type="SAM" id="MobiDB-lite"/>
    </source>
</evidence>
<dbReference type="PANTHER" id="PTHR35385:SF2">
    <property type="entry name" value="PROTEIN B, PUTATIVE-RELATED"/>
    <property type="match status" value="1"/>
</dbReference>
<keyword evidence="6" id="KW-1185">Reference proteome</keyword>